<gene>
    <name evidence="2" type="ORF">Tdes44962_MAKER05765</name>
</gene>
<sequence>MALLARISSGEKDSDGDELPPGLHHVTCDGEFYTYGQCVFFEDDDDPRGTYDKGVTVKACNAYPHHPDYPPFEFVEADKACEDVQGLSDNVHRRLCNTDLAKLCFELGGGYIGKGGYGSNMGETLEEMYSYADEGGNVTSVPPKEGKKGKKGKKNGD</sequence>
<name>A0A9W7VY89_9PEZI</name>
<comment type="caution">
    <text evidence="2">The sequence shown here is derived from an EMBL/GenBank/DDBJ whole genome shotgun (WGS) entry which is preliminary data.</text>
</comment>
<evidence type="ECO:0000256" key="1">
    <source>
        <dbReference type="SAM" id="MobiDB-lite"/>
    </source>
</evidence>
<accession>A0A9W7VY89</accession>
<dbReference type="EMBL" id="RIBY02002456">
    <property type="protein sequence ID" value="KAH9812638.1"/>
    <property type="molecule type" value="Genomic_DNA"/>
</dbReference>
<feature type="region of interest" description="Disordered" evidence="1">
    <location>
        <begin position="134"/>
        <end position="157"/>
    </location>
</feature>
<dbReference type="OrthoDB" id="10421549at2759"/>
<dbReference type="Proteomes" id="UP001138500">
    <property type="component" value="Unassembled WGS sequence"/>
</dbReference>
<dbReference type="AlphaFoldDB" id="A0A9W7VY89"/>
<keyword evidence="3" id="KW-1185">Reference proteome</keyword>
<evidence type="ECO:0000313" key="2">
    <source>
        <dbReference type="EMBL" id="KAH9812638.1"/>
    </source>
</evidence>
<feature type="compositionally biased region" description="Basic residues" evidence="1">
    <location>
        <begin position="147"/>
        <end position="157"/>
    </location>
</feature>
<protein>
    <submittedName>
        <fullName evidence="2">Uncharacterized protein</fullName>
    </submittedName>
</protein>
<proteinExistence type="predicted"/>
<organism evidence="2 3">
    <name type="scientific">Teratosphaeria destructans</name>
    <dbReference type="NCBI Taxonomy" id="418781"/>
    <lineage>
        <taxon>Eukaryota</taxon>
        <taxon>Fungi</taxon>
        <taxon>Dikarya</taxon>
        <taxon>Ascomycota</taxon>
        <taxon>Pezizomycotina</taxon>
        <taxon>Dothideomycetes</taxon>
        <taxon>Dothideomycetidae</taxon>
        <taxon>Mycosphaerellales</taxon>
        <taxon>Teratosphaeriaceae</taxon>
        <taxon>Teratosphaeria</taxon>
    </lineage>
</organism>
<feature type="region of interest" description="Disordered" evidence="1">
    <location>
        <begin position="1"/>
        <end position="20"/>
    </location>
</feature>
<evidence type="ECO:0000313" key="3">
    <source>
        <dbReference type="Proteomes" id="UP001138500"/>
    </source>
</evidence>
<reference evidence="2 3" key="2">
    <citation type="journal article" date="2021" name="Curr. Genet.">
        <title>Genetic response to nitrogen starvation in the aggressive Eucalyptus foliar pathogen Teratosphaeria destructans.</title>
        <authorList>
            <person name="Havenga M."/>
            <person name="Wingfield B.D."/>
            <person name="Wingfield M.J."/>
            <person name="Dreyer L.L."/>
            <person name="Roets F."/>
            <person name="Aylward J."/>
        </authorList>
    </citation>
    <scope>NUCLEOTIDE SEQUENCE [LARGE SCALE GENOMIC DNA]</scope>
    <source>
        <strain evidence="2">CMW44962</strain>
    </source>
</reference>
<reference evidence="2 3" key="1">
    <citation type="journal article" date="2018" name="IMA Fungus">
        <title>IMA Genome-F 10: Nine draft genome sequences of Claviceps purpurea s.lat., including C. arundinis, C. humidiphila, and C. cf. spartinae, pseudomolecules for the pitch canker pathogen Fusarium circinatum, draft genome of Davidsoniella eucalypti, Grosmannia galeiformis, Quambalaria eucalypti, and Teratosphaeria destructans.</title>
        <authorList>
            <person name="Wingfield B.D."/>
            <person name="Liu M."/>
            <person name="Nguyen H.D."/>
            <person name="Lane F.A."/>
            <person name="Morgan S.W."/>
            <person name="De Vos L."/>
            <person name="Wilken P.M."/>
            <person name="Duong T.A."/>
            <person name="Aylward J."/>
            <person name="Coetzee M.P."/>
            <person name="Dadej K."/>
            <person name="De Beer Z.W."/>
            <person name="Findlay W."/>
            <person name="Havenga M."/>
            <person name="Kolarik M."/>
            <person name="Menzies J.G."/>
            <person name="Naidoo K."/>
            <person name="Pochopski O."/>
            <person name="Shoukouhi P."/>
            <person name="Santana Q.C."/>
            <person name="Seifert K.A."/>
            <person name="Soal N."/>
            <person name="Steenkamp E.T."/>
            <person name="Tatham C.T."/>
            <person name="van der Nest M.A."/>
            <person name="Wingfield M.J."/>
        </authorList>
    </citation>
    <scope>NUCLEOTIDE SEQUENCE [LARGE SCALE GENOMIC DNA]</scope>
    <source>
        <strain evidence="2">CMW44962</strain>
    </source>
</reference>